<accession>A0A8T1G8E1</accession>
<protein>
    <submittedName>
        <fullName evidence="1">Uncharacterized protein</fullName>
    </submittedName>
</protein>
<dbReference type="EMBL" id="RCML01000189">
    <property type="protein sequence ID" value="KAG2986582.1"/>
    <property type="molecule type" value="Genomic_DNA"/>
</dbReference>
<evidence type="ECO:0000313" key="1">
    <source>
        <dbReference type="EMBL" id="KAG2986582.1"/>
    </source>
</evidence>
<proteinExistence type="predicted"/>
<reference evidence="1" key="1">
    <citation type="submission" date="2018-10" db="EMBL/GenBank/DDBJ databases">
        <title>Effector identification in a new, highly contiguous assembly of the strawberry crown rot pathogen Phytophthora cactorum.</title>
        <authorList>
            <person name="Armitage A.D."/>
            <person name="Nellist C.F."/>
            <person name="Bates H."/>
            <person name="Vickerstaff R.J."/>
            <person name="Harrison R.J."/>
        </authorList>
    </citation>
    <scope>NUCLEOTIDE SEQUENCE</scope>
    <source>
        <strain evidence="1">P415</strain>
    </source>
</reference>
<dbReference type="AlphaFoldDB" id="A0A8T1G8E1"/>
<gene>
    <name evidence="1" type="ORF">PC118_g7744</name>
</gene>
<name>A0A8T1G8E1_9STRA</name>
<dbReference type="Proteomes" id="UP000697107">
    <property type="component" value="Unassembled WGS sequence"/>
</dbReference>
<sequence length="81" mass="8844">MLWSRKLTPKVTQTSVYAEADYSLRVEKTLGRSKKPSQLVREIGLSSCSSSDGETSTGGIGTEVTQIANAHKDQKLSWNAE</sequence>
<evidence type="ECO:0000313" key="2">
    <source>
        <dbReference type="Proteomes" id="UP000697107"/>
    </source>
</evidence>
<organism evidence="1 2">
    <name type="scientific">Phytophthora cactorum</name>
    <dbReference type="NCBI Taxonomy" id="29920"/>
    <lineage>
        <taxon>Eukaryota</taxon>
        <taxon>Sar</taxon>
        <taxon>Stramenopiles</taxon>
        <taxon>Oomycota</taxon>
        <taxon>Peronosporomycetes</taxon>
        <taxon>Peronosporales</taxon>
        <taxon>Peronosporaceae</taxon>
        <taxon>Phytophthora</taxon>
    </lineage>
</organism>
<comment type="caution">
    <text evidence="1">The sequence shown here is derived from an EMBL/GenBank/DDBJ whole genome shotgun (WGS) entry which is preliminary data.</text>
</comment>